<evidence type="ECO:0000313" key="3">
    <source>
        <dbReference type="Proteomes" id="UP000283523"/>
    </source>
</evidence>
<evidence type="ECO:0000256" key="1">
    <source>
        <dbReference type="SAM" id="Phobius"/>
    </source>
</evidence>
<feature type="transmembrane region" description="Helical" evidence="1">
    <location>
        <begin position="37"/>
        <end position="56"/>
    </location>
</feature>
<comment type="caution">
    <text evidence="2">The sequence shown here is derived from an EMBL/GenBank/DDBJ whole genome shotgun (WGS) entry which is preliminary data.</text>
</comment>
<dbReference type="EMBL" id="QXED01000004">
    <property type="protein sequence ID" value="RIV22670.1"/>
    <property type="molecule type" value="Genomic_DNA"/>
</dbReference>
<dbReference type="SUPFAM" id="SSF103481">
    <property type="entry name" value="Multidrug resistance efflux transporter EmrE"/>
    <property type="match status" value="1"/>
</dbReference>
<keyword evidence="3" id="KW-1185">Reference proteome</keyword>
<gene>
    <name evidence="2" type="ORF">DYU11_16845</name>
</gene>
<sequence length="113" mass="12377">MALRYKWLLLLVALELISLLADYLIKKASLQPGLSGWKALLLGGIVYGSTALGWFYMMRSYKLFTIGVLHSVGVIALSVLLSLIVFKEKMSVGEFVGLGLGLASIGLLLRFQE</sequence>
<keyword evidence="1" id="KW-0472">Membrane</keyword>
<dbReference type="AlphaFoldDB" id="A0A418M998"/>
<dbReference type="Proteomes" id="UP000283523">
    <property type="component" value="Unassembled WGS sequence"/>
</dbReference>
<dbReference type="InterPro" id="IPR037185">
    <property type="entry name" value="EmrE-like"/>
</dbReference>
<feature type="transmembrane region" description="Helical" evidence="1">
    <location>
        <begin position="92"/>
        <end position="111"/>
    </location>
</feature>
<evidence type="ECO:0000313" key="2">
    <source>
        <dbReference type="EMBL" id="RIV22670.1"/>
    </source>
</evidence>
<accession>A0A418M998</accession>
<keyword evidence="1" id="KW-1133">Transmembrane helix</keyword>
<reference evidence="2 3" key="1">
    <citation type="submission" date="2018-08" db="EMBL/GenBank/DDBJ databases">
        <title>Fibrisoma montanum sp. nov., isolated from Danxia mountain soil.</title>
        <authorList>
            <person name="Huang Y."/>
        </authorList>
    </citation>
    <scope>NUCLEOTIDE SEQUENCE [LARGE SCALE GENOMIC DNA]</scope>
    <source>
        <strain evidence="2 3">HYT19</strain>
    </source>
</reference>
<proteinExistence type="predicted"/>
<feature type="transmembrane region" description="Helical" evidence="1">
    <location>
        <begin position="63"/>
        <end position="86"/>
    </location>
</feature>
<feature type="transmembrane region" description="Helical" evidence="1">
    <location>
        <begin position="7"/>
        <end position="25"/>
    </location>
</feature>
<organism evidence="2 3">
    <name type="scientific">Fibrisoma montanum</name>
    <dbReference type="NCBI Taxonomy" id="2305895"/>
    <lineage>
        <taxon>Bacteria</taxon>
        <taxon>Pseudomonadati</taxon>
        <taxon>Bacteroidota</taxon>
        <taxon>Cytophagia</taxon>
        <taxon>Cytophagales</taxon>
        <taxon>Spirosomataceae</taxon>
        <taxon>Fibrisoma</taxon>
    </lineage>
</organism>
<protein>
    <submittedName>
        <fullName evidence="2">Transporter</fullName>
    </submittedName>
</protein>
<dbReference type="OrthoDB" id="281564at2"/>
<dbReference type="Gene3D" id="1.10.3730.20">
    <property type="match status" value="1"/>
</dbReference>
<keyword evidence="1" id="KW-0812">Transmembrane</keyword>
<dbReference type="RefSeq" id="WP_119668853.1">
    <property type="nucleotide sequence ID" value="NZ_QXED01000004.1"/>
</dbReference>
<name>A0A418M998_9BACT</name>